<evidence type="ECO:0000313" key="2">
    <source>
        <dbReference type="EMBL" id="GJE97250.1"/>
    </source>
</evidence>
<feature type="region of interest" description="Disordered" evidence="1">
    <location>
        <begin position="1"/>
        <end position="23"/>
    </location>
</feature>
<gene>
    <name evidence="2" type="ORF">PsYK624_134660</name>
</gene>
<organism evidence="2 3">
    <name type="scientific">Phanerochaete sordida</name>
    <dbReference type="NCBI Taxonomy" id="48140"/>
    <lineage>
        <taxon>Eukaryota</taxon>
        <taxon>Fungi</taxon>
        <taxon>Dikarya</taxon>
        <taxon>Basidiomycota</taxon>
        <taxon>Agaricomycotina</taxon>
        <taxon>Agaricomycetes</taxon>
        <taxon>Polyporales</taxon>
        <taxon>Phanerochaetaceae</taxon>
        <taxon>Phanerochaete</taxon>
    </lineage>
</organism>
<accession>A0A9P3GL31</accession>
<evidence type="ECO:0000256" key="1">
    <source>
        <dbReference type="SAM" id="MobiDB-lite"/>
    </source>
</evidence>
<comment type="caution">
    <text evidence="2">The sequence shown here is derived from an EMBL/GenBank/DDBJ whole genome shotgun (WGS) entry which is preliminary data.</text>
</comment>
<protein>
    <submittedName>
        <fullName evidence="2">Uncharacterized protein</fullName>
    </submittedName>
</protein>
<sequence length="88" mass="9300">MRRSHTGRPPDAPGDAGKGVGLLGRRFPVDTQRRNRRAIDVARAGLEMGIDSAQFHPMHHWQASCILAGQNECHGAVEGGAESSGASA</sequence>
<keyword evidence="3" id="KW-1185">Reference proteome</keyword>
<reference evidence="2 3" key="1">
    <citation type="submission" date="2021-08" db="EMBL/GenBank/DDBJ databases">
        <title>Draft Genome Sequence of Phanerochaete sordida strain YK-624.</title>
        <authorList>
            <person name="Mori T."/>
            <person name="Dohra H."/>
            <person name="Suzuki T."/>
            <person name="Kawagishi H."/>
            <person name="Hirai H."/>
        </authorList>
    </citation>
    <scope>NUCLEOTIDE SEQUENCE [LARGE SCALE GENOMIC DNA]</scope>
    <source>
        <strain evidence="2 3">YK-624</strain>
    </source>
</reference>
<dbReference type="AlphaFoldDB" id="A0A9P3GL31"/>
<dbReference type="Proteomes" id="UP000703269">
    <property type="component" value="Unassembled WGS sequence"/>
</dbReference>
<evidence type="ECO:0000313" key="3">
    <source>
        <dbReference type="Proteomes" id="UP000703269"/>
    </source>
</evidence>
<dbReference type="EMBL" id="BPQB01000069">
    <property type="protein sequence ID" value="GJE97250.1"/>
    <property type="molecule type" value="Genomic_DNA"/>
</dbReference>
<name>A0A9P3GL31_9APHY</name>
<proteinExistence type="predicted"/>